<dbReference type="PANTHER" id="PTHR33053">
    <property type="entry name" value="PROTEIN, PUTATIVE-RELATED"/>
    <property type="match status" value="1"/>
</dbReference>
<keyword evidence="2" id="KW-1185">Reference proteome</keyword>
<protein>
    <submittedName>
        <fullName evidence="1">Uncharacterized protein</fullName>
    </submittedName>
</protein>
<evidence type="ECO:0000313" key="2">
    <source>
        <dbReference type="Proteomes" id="UP001558613"/>
    </source>
</evidence>
<accession>A0ABR3MW57</accession>
<dbReference type="EMBL" id="JAYMGO010000009">
    <property type="protein sequence ID" value="KAL1268857.1"/>
    <property type="molecule type" value="Genomic_DNA"/>
</dbReference>
<sequence length="430" mass="47945">MKRREPPLTSSGVRRRARISLEKTLHDIAEDCLLEPESTHKDDVSSIINDTQCSNDSGLPQIDDNLDNSFPDCTDDGVYDEVTERHHVSEPNSESESECVDEPVSLVESLANWAVQFGVSLVALTALLSLLRLYHPDLPKDARSILKTKTDYKIEQNYANTLFTTFVSHVGELYGQDVLVYNVHALVHLSADAQLHGSLDSISAFPYENYLRTLKKFVRKPEFPLAQIIRRLSEVEESSNVELPCKGDYLKAREKMRASLTCNTSELQTDDEEVIRKRKIKQRQMFGETDSDSEPEGGVKRRYKNVSLCPAPTIPPPTPDVPSKEIRQTSVRPLLHLKQAGSSSFNAPPVPFNTFTPSSPLHHSSVGHVPDLTYPEDDYMEPPAATLSSHIPSHSMDQISAMPLSNQHSFRPTFRLGKTGTGPIPCSGNI</sequence>
<name>A0ABR3MW57_9TELE</name>
<dbReference type="Proteomes" id="UP001558613">
    <property type="component" value="Unassembled WGS sequence"/>
</dbReference>
<reference evidence="1 2" key="1">
    <citation type="submission" date="2023-09" db="EMBL/GenBank/DDBJ databases">
        <authorList>
            <person name="Wang M."/>
        </authorList>
    </citation>
    <scope>NUCLEOTIDE SEQUENCE [LARGE SCALE GENOMIC DNA]</scope>
    <source>
        <strain evidence="1">GT-2023</strain>
        <tissue evidence="1">Liver</tissue>
    </source>
</reference>
<comment type="caution">
    <text evidence="1">The sequence shown here is derived from an EMBL/GenBank/DDBJ whole genome shotgun (WGS) entry which is preliminary data.</text>
</comment>
<evidence type="ECO:0000313" key="1">
    <source>
        <dbReference type="EMBL" id="KAL1268857.1"/>
    </source>
</evidence>
<organism evidence="1 2">
    <name type="scientific">Cirrhinus molitorella</name>
    <name type="common">mud carp</name>
    <dbReference type="NCBI Taxonomy" id="172907"/>
    <lineage>
        <taxon>Eukaryota</taxon>
        <taxon>Metazoa</taxon>
        <taxon>Chordata</taxon>
        <taxon>Craniata</taxon>
        <taxon>Vertebrata</taxon>
        <taxon>Euteleostomi</taxon>
        <taxon>Actinopterygii</taxon>
        <taxon>Neopterygii</taxon>
        <taxon>Teleostei</taxon>
        <taxon>Ostariophysi</taxon>
        <taxon>Cypriniformes</taxon>
        <taxon>Cyprinidae</taxon>
        <taxon>Labeoninae</taxon>
        <taxon>Labeonini</taxon>
        <taxon>Cirrhinus</taxon>
    </lineage>
</organism>
<proteinExistence type="predicted"/>
<gene>
    <name evidence="1" type="ORF">QQF64_034220</name>
</gene>